<dbReference type="Pfam" id="PF00013">
    <property type="entry name" value="KH_1"/>
    <property type="match status" value="2"/>
</dbReference>
<dbReference type="Gene3D" id="3.30.1370.10">
    <property type="entry name" value="K Homology domain, type 1"/>
    <property type="match status" value="2"/>
</dbReference>
<dbReference type="InterPro" id="IPR008395">
    <property type="entry name" value="Agenet-like_dom"/>
</dbReference>
<organism evidence="10 11">
    <name type="scientific">Sinocyclocheilus grahami</name>
    <name type="common">Dianchi golden-line fish</name>
    <name type="synonym">Barbus grahami</name>
    <dbReference type="NCBI Taxonomy" id="75366"/>
    <lineage>
        <taxon>Eukaryota</taxon>
        <taxon>Metazoa</taxon>
        <taxon>Chordata</taxon>
        <taxon>Craniata</taxon>
        <taxon>Vertebrata</taxon>
        <taxon>Euteleostomi</taxon>
        <taxon>Actinopterygii</taxon>
        <taxon>Neopterygii</taxon>
        <taxon>Teleostei</taxon>
        <taxon>Ostariophysi</taxon>
        <taxon>Cypriniformes</taxon>
        <taxon>Cyprinidae</taxon>
        <taxon>Cyprininae</taxon>
        <taxon>Sinocyclocheilus</taxon>
    </lineage>
</organism>
<dbReference type="CDD" id="cd22507">
    <property type="entry name" value="KH_I_FXR1_rpt2"/>
    <property type="match status" value="1"/>
</dbReference>
<evidence type="ECO:0000256" key="8">
    <source>
        <dbReference type="SAM" id="MobiDB-lite"/>
    </source>
</evidence>
<dbReference type="GO" id="GO:0043488">
    <property type="term" value="P:regulation of mRNA stability"/>
    <property type="evidence" value="ECO:0007669"/>
    <property type="project" value="TreeGrafter"/>
</dbReference>
<dbReference type="GO" id="GO:0045727">
    <property type="term" value="P:positive regulation of translation"/>
    <property type="evidence" value="ECO:0007669"/>
    <property type="project" value="TreeGrafter"/>
</dbReference>
<dbReference type="GO" id="GO:0051028">
    <property type="term" value="P:mRNA transport"/>
    <property type="evidence" value="ECO:0007669"/>
    <property type="project" value="TreeGrafter"/>
</dbReference>
<feature type="compositionally biased region" description="Polar residues" evidence="8">
    <location>
        <begin position="399"/>
        <end position="411"/>
    </location>
</feature>
<feature type="region of interest" description="Disordered" evidence="8">
    <location>
        <begin position="381"/>
        <end position="556"/>
    </location>
</feature>
<dbReference type="GO" id="GO:0007517">
    <property type="term" value="P:muscle organ development"/>
    <property type="evidence" value="ECO:0007669"/>
    <property type="project" value="UniProtKB-KW"/>
</dbReference>
<reference evidence="10" key="2">
    <citation type="submission" date="2025-09" db="UniProtKB">
        <authorList>
            <consortium name="Ensembl"/>
        </authorList>
    </citation>
    <scope>IDENTIFICATION</scope>
</reference>
<dbReference type="AlphaFoldDB" id="A0A672KYV5"/>
<dbReference type="FunFam" id="3.30.1370.10:FF:000017">
    <property type="entry name" value="Fragile X mental retardation syndrome-related protein 1"/>
    <property type="match status" value="1"/>
</dbReference>
<dbReference type="CDD" id="cd20475">
    <property type="entry name" value="Tudor_Agenet_FXR1_rpt2"/>
    <property type="match status" value="1"/>
</dbReference>
<dbReference type="PROSITE" id="PS50084">
    <property type="entry name" value="KH_TYPE_1"/>
    <property type="match status" value="2"/>
</dbReference>
<keyword evidence="4" id="KW-0517">Myogenesis</keyword>
<dbReference type="Pfam" id="PF05641">
    <property type="entry name" value="Agenet"/>
    <property type="match status" value="1"/>
</dbReference>
<keyword evidence="5" id="KW-0677">Repeat</keyword>
<keyword evidence="3" id="KW-0963">Cytoplasm</keyword>
<evidence type="ECO:0000256" key="2">
    <source>
        <dbReference type="ARBA" id="ARBA00006633"/>
    </source>
</evidence>
<reference evidence="10" key="1">
    <citation type="submission" date="2025-08" db="UniProtKB">
        <authorList>
            <consortium name="Ensembl"/>
        </authorList>
    </citation>
    <scope>IDENTIFICATION</scope>
</reference>
<evidence type="ECO:0000256" key="7">
    <source>
        <dbReference type="PROSITE-ProRule" id="PRU00117"/>
    </source>
</evidence>
<dbReference type="SMART" id="SM00322">
    <property type="entry name" value="KH"/>
    <property type="match status" value="2"/>
</dbReference>
<dbReference type="Pfam" id="PF12235">
    <property type="entry name" value="FXMRP1_C_core"/>
    <property type="match status" value="1"/>
</dbReference>
<feature type="domain" description="Agenet-like" evidence="9">
    <location>
        <begin position="63"/>
        <end position="115"/>
    </location>
</feature>
<dbReference type="InterPro" id="IPR004088">
    <property type="entry name" value="KH_dom_type_1"/>
</dbReference>
<evidence type="ECO:0000256" key="6">
    <source>
        <dbReference type="ARBA" id="ARBA00022884"/>
    </source>
</evidence>
<dbReference type="GO" id="GO:0098793">
    <property type="term" value="C:presynapse"/>
    <property type="evidence" value="ECO:0007669"/>
    <property type="project" value="GOC"/>
</dbReference>
<dbReference type="InterPro" id="IPR004087">
    <property type="entry name" value="KH_dom"/>
</dbReference>
<evidence type="ECO:0000313" key="11">
    <source>
        <dbReference type="Proteomes" id="UP000472262"/>
    </source>
</evidence>
<evidence type="ECO:0000256" key="3">
    <source>
        <dbReference type="ARBA" id="ARBA00022490"/>
    </source>
</evidence>
<dbReference type="GO" id="GO:0045182">
    <property type="term" value="F:translation regulator activity"/>
    <property type="evidence" value="ECO:0007669"/>
    <property type="project" value="TreeGrafter"/>
</dbReference>
<dbReference type="Ensembl" id="ENSSGRT00000016292.1">
    <property type="protein sequence ID" value="ENSSGRP00000015071.1"/>
    <property type="gene ID" value="ENSSGRG00000009343.1"/>
</dbReference>
<dbReference type="Proteomes" id="UP000472262">
    <property type="component" value="Unassembled WGS sequence"/>
</dbReference>
<dbReference type="GO" id="GO:0099577">
    <property type="term" value="P:regulation of translation at presynapse, modulating synaptic transmission"/>
    <property type="evidence" value="ECO:0007669"/>
    <property type="project" value="TreeGrafter"/>
</dbReference>
<dbReference type="PROSITE" id="PS51641">
    <property type="entry name" value="AGENET_LIKE"/>
    <property type="match status" value="2"/>
</dbReference>
<comment type="subcellular location">
    <subcellularLocation>
        <location evidence="1">Cytoplasm</location>
        <location evidence="1">Cytoplasmic ribonucleoprotein granule</location>
    </subcellularLocation>
</comment>
<evidence type="ECO:0000256" key="5">
    <source>
        <dbReference type="ARBA" id="ARBA00022737"/>
    </source>
</evidence>
<dbReference type="InterPro" id="IPR032172">
    <property type="entry name" value="FXR1_C1"/>
</dbReference>
<dbReference type="GO" id="GO:0010494">
    <property type="term" value="C:cytoplasmic stress granule"/>
    <property type="evidence" value="ECO:0007669"/>
    <property type="project" value="TreeGrafter"/>
</dbReference>
<accession>A0A672KYV5</accession>
<keyword evidence="11" id="KW-1185">Reference proteome</keyword>
<protein>
    <submittedName>
        <fullName evidence="10">Fragile X mental retardation syndrome-related protein 1-like</fullName>
    </submittedName>
</protein>
<feature type="domain" description="Agenet-like" evidence="9">
    <location>
        <begin position="4"/>
        <end position="50"/>
    </location>
</feature>
<dbReference type="InterPro" id="IPR040472">
    <property type="entry name" value="FMRP_KH0"/>
</dbReference>
<evidence type="ECO:0000256" key="1">
    <source>
        <dbReference type="ARBA" id="ARBA00004331"/>
    </source>
</evidence>
<dbReference type="FunFam" id="3.30.1370.10:FF:000004">
    <property type="entry name" value="Fragile X mental retardation 1, isoform CRA_e"/>
    <property type="match status" value="1"/>
</dbReference>
<dbReference type="Pfam" id="PF18336">
    <property type="entry name" value="Tudor_FRX1"/>
    <property type="match status" value="1"/>
</dbReference>
<dbReference type="FunFam" id="2.30.30.140:FF:000002">
    <property type="entry name" value="Fragile X mental retardation 1, isoform CRA_e"/>
    <property type="match status" value="1"/>
</dbReference>
<dbReference type="FunFam" id="2.30.30.140:FF:000001">
    <property type="entry name" value="Fragile X mental retardation 1, isoform CRA_e"/>
    <property type="match status" value="1"/>
</dbReference>
<dbReference type="SUPFAM" id="SSF54791">
    <property type="entry name" value="Eukaryotic type KH-domain (KH-domain type I)"/>
    <property type="match status" value="2"/>
</dbReference>
<dbReference type="InterPro" id="IPR022034">
    <property type="entry name" value="FMR1-like_C_core"/>
</dbReference>
<dbReference type="InterPro" id="IPR047495">
    <property type="entry name" value="KH_I_FXR1_rpt2"/>
</dbReference>
<evidence type="ECO:0000256" key="4">
    <source>
        <dbReference type="ARBA" id="ARBA00022541"/>
    </source>
</evidence>
<dbReference type="InterPro" id="IPR041560">
    <property type="entry name" value="Tudor_FRM1"/>
</dbReference>
<dbReference type="Pfam" id="PF17904">
    <property type="entry name" value="KH_9"/>
    <property type="match status" value="1"/>
</dbReference>
<gene>
    <name evidence="10" type="primary">LOC107570030</name>
</gene>
<keyword evidence="6 7" id="KW-0694">RNA-binding</keyword>
<evidence type="ECO:0000313" key="10">
    <source>
        <dbReference type="Ensembl" id="ENSSGRP00000015071.1"/>
    </source>
</evidence>
<dbReference type="Gene3D" id="2.30.30.140">
    <property type="match status" value="2"/>
</dbReference>
<dbReference type="Pfam" id="PF16096">
    <property type="entry name" value="FXR_C1"/>
    <property type="match status" value="1"/>
</dbReference>
<name>A0A672KYV5_SINGR</name>
<dbReference type="GO" id="GO:0043005">
    <property type="term" value="C:neuron projection"/>
    <property type="evidence" value="ECO:0007669"/>
    <property type="project" value="TreeGrafter"/>
</dbReference>
<dbReference type="CDD" id="cd20472">
    <property type="entry name" value="Tudor_Agenet_FXR1_rpt1"/>
    <property type="match status" value="1"/>
</dbReference>
<dbReference type="GO" id="GO:0005634">
    <property type="term" value="C:nucleus"/>
    <property type="evidence" value="ECO:0007669"/>
    <property type="project" value="TreeGrafter"/>
</dbReference>
<evidence type="ECO:0000259" key="9">
    <source>
        <dbReference type="PROSITE" id="PS51641"/>
    </source>
</evidence>
<sequence length="645" mass="72714">MEELTVEVRGSNGAYYKGFVKDVHDDSLSVSFENNWQPERQVPFSDVRLPPPADGKKEITEGEEVEIYSRANEQEPCGWWLAKVRMMKGDFYVIEYAACDATYNEIVTFERLRPVNRNEAVTKNTFFKCSVPVPEDLRAACENEQAHKDFKKAVGAIRIVYSPEQSELTVLSMNESTVKRVFLLSDMHLRSIRTKLLLMSRNEEATKHLESTKQLASAFQDEFTVREDLMGLAIGSHGSNIQQARKVPGVTAIELDEETGTFRVYGETVEAVQKARNYLEFLEDSVQIPRNLVGKVIGKNGKVIQEIVDKAGVVRVRIEGDNDNKLPRQEGMVPFTFVGTKESISNVQVLLEYHIAYLNEVEQLRLERLQIDEQLRQIGMGYRPVPNRPADKDKGYATEESTSNTHINRFYTSRGRGRRGPGYTSGYGRHSYTSETDSERKEELSDWSMAGEEPERNPRQQRDSRRRAGEGRGRGRGGPGGRGRGSGRGASSSISSVLKDPDRNPYSLLDNTETDQTADTDASDSQMNTNRRKRSRRRRTDEDTTVMDGMSESDNASLSENGLVTVADYISRAESERLKEKINRSNIFYTVSTLDANGTVRQNTIESIIISDAVYTGCGATRQIPDSKLMLRSIYDVLTQSSNDF</sequence>
<feature type="compositionally biased region" description="Basic and acidic residues" evidence="8">
    <location>
        <begin position="453"/>
        <end position="473"/>
    </location>
</feature>
<comment type="similarity">
    <text evidence="2">Belongs to the FMR1 family.</text>
</comment>
<dbReference type="InterPro" id="IPR047427">
    <property type="entry name" value="Tudor_Agenet_FXR1_rpt2"/>
</dbReference>
<proteinExistence type="inferred from homology"/>
<dbReference type="PANTHER" id="PTHR10603">
    <property type="entry name" value="FRAGILE X MENTAL RETARDATION SYNDROME-RELATED PROTEIN"/>
    <property type="match status" value="1"/>
</dbReference>
<dbReference type="InterPro" id="IPR036612">
    <property type="entry name" value="KH_dom_type_1_sf"/>
</dbReference>
<dbReference type="InterPro" id="IPR040148">
    <property type="entry name" value="FMR1"/>
</dbReference>
<dbReference type="GO" id="GO:0003730">
    <property type="term" value="F:mRNA 3'-UTR binding"/>
    <property type="evidence" value="ECO:0007669"/>
    <property type="project" value="TreeGrafter"/>
</dbReference>
<dbReference type="PANTHER" id="PTHR10603:SF6">
    <property type="entry name" value="RNA-BINDING PROTEIN FXR1"/>
    <property type="match status" value="1"/>
</dbReference>
<dbReference type="InterPro" id="IPR047425">
    <property type="entry name" value="Tudor_Agenet_FXR1_rpt1"/>
</dbReference>
<feature type="compositionally biased region" description="Gly residues" evidence="8">
    <location>
        <begin position="476"/>
        <end position="488"/>
    </location>
</feature>
<feature type="compositionally biased region" description="Acidic residues" evidence="8">
    <location>
        <begin position="512"/>
        <end position="522"/>
    </location>
</feature>
<dbReference type="GO" id="GO:0048170">
    <property type="term" value="P:positive regulation of long-term neuronal synaptic plasticity"/>
    <property type="evidence" value="ECO:0007669"/>
    <property type="project" value="TreeGrafter"/>
</dbReference>